<comment type="cofactor">
    <cofactor evidence="2">
        <name>FAD</name>
        <dbReference type="ChEBI" id="CHEBI:57692"/>
    </cofactor>
</comment>
<dbReference type="GO" id="GO:0016614">
    <property type="term" value="F:oxidoreductase activity, acting on CH-OH group of donors"/>
    <property type="evidence" value="ECO:0007669"/>
    <property type="project" value="InterPro"/>
</dbReference>
<dbReference type="GO" id="GO:0050660">
    <property type="term" value="F:flavin adenine dinucleotide binding"/>
    <property type="evidence" value="ECO:0007669"/>
    <property type="project" value="InterPro"/>
</dbReference>
<feature type="signal peptide" evidence="3">
    <location>
        <begin position="1"/>
        <end position="22"/>
    </location>
</feature>
<feature type="domain" description="Glucose-methanol-choline oxidoreductase N-terminal" evidence="4">
    <location>
        <begin position="321"/>
        <end position="335"/>
    </location>
</feature>
<dbReference type="Gene3D" id="3.50.50.60">
    <property type="entry name" value="FAD/NAD(P)-binding domain"/>
    <property type="match status" value="1"/>
</dbReference>
<dbReference type="Proteomes" id="UP001152799">
    <property type="component" value="Chromosome 1"/>
</dbReference>
<dbReference type="InterPro" id="IPR007867">
    <property type="entry name" value="GMC_OxRtase_C"/>
</dbReference>
<dbReference type="SUPFAM" id="SSF54373">
    <property type="entry name" value="FAD-linked reductases, C-terminal domain"/>
    <property type="match status" value="1"/>
</dbReference>
<dbReference type="PROSITE" id="PS00624">
    <property type="entry name" value="GMC_OXRED_2"/>
    <property type="match status" value="1"/>
</dbReference>
<dbReference type="Pfam" id="PF00732">
    <property type="entry name" value="GMC_oxred_N"/>
    <property type="match status" value="1"/>
</dbReference>
<dbReference type="PANTHER" id="PTHR11552:SF158">
    <property type="entry name" value="GH23626P-RELATED"/>
    <property type="match status" value="1"/>
</dbReference>
<keyword evidence="6" id="KW-1185">Reference proteome</keyword>
<dbReference type="AlphaFoldDB" id="A0A9N9Q8D6"/>
<organism evidence="5 6">
    <name type="scientific">Ceutorhynchus assimilis</name>
    <name type="common">cabbage seed weevil</name>
    <dbReference type="NCBI Taxonomy" id="467358"/>
    <lineage>
        <taxon>Eukaryota</taxon>
        <taxon>Metazoa</taxon>
        <taxon>Ecdysozoa</taxon>
        <taxon>Arthropoda</taxon>
        <taxon>Hexapoda</taxon>
        <taxon>Insecta</taxon>
        <taxon>Pterygota</taxon>
        <taxon>Neoptera</taxon>
        <taxon>Endopterygota</taxon>
        <taxon>Coleoptera</taxon>
        <taxon>Polyphaga</taxon>
        <taxon>Cucujiformia</taxon>
        <taxon>Curculionidae</taxon>
        <taxon>Ceutorhynchinae</taxon>
        <taxon>Ceutorhynchus</taxon>
    </lineage>
</organism>
<protein>
    <recommendedName>
        <fullName evidence="4">Glucose-methanol-choline oxidoreductase N-terminal domain-containing protein</fullName>
    </recommendedName>
</protein>
<dbReference type="OrthoDB" id="269227at2759"/>
<dbReference type="InterPro" id="IPR000172">
    <property type="entry name" value="GMC_OxRdtase_N"/>
</dbReference>
<dbReference type="Pfam" id="PF05199">
    <property type="entry name" value="GMC_oxred_C"/>
    <property type="match status" value="1"/>
</dbReference>
<dbReference type="InterPro" id="IPR036188">
    <property type="entry name" value="FAD/NAD-bd_sf"/>
</dbReference>
<dbReference type="InterPro" id="IPR012132">
    <property type="entry name" value="GMC_OxRdtase"/>
</dbReference>
<feature type="binding site" evidence="2">
    <location>
        <position position="286"/>
    </location>
    <ligand>
        <name>FAD</name>
        <dbReference type="ChEBI" id="CHEBI:57692"/>
    </ligand>
</feature>
<accession>A0A9N9Q8D6</accession>
<proteinExistence type="inferred from homology"/>
<sequence>MFRAKLFVSLFFIATIFLPSFANISNFTQFYNEVLQWTAPSESYKMPVNNNEYFKNTEKTNETLDYGTFDFIIVGAGTAGGVMANRLTEENFRVLLVEAGSADPNTASVCGLAPYFLKSKYNWGYNTVPQKKSCLACIDQQCIYPRGKMLGGTSSMGGGMYVRGNPLDFDLWKELGNSGWSYQDVLPYFKKAEKAAFKSNTDIEYRGYSGPQVVDTVEDTPGLTEMLFQAFEELGDIPRDYNGVNQLGIGRVQININKNVRSNTAHAYIAPAKSRSNLFLTLDSLVTQVITQNDRAKGVQFVKNGQFYYASASKEVILSAGALNTPQILMLSGIGPKDQLEKHKIQVVRDLPVGRFLRDLVCYPGLIFRTNKMFYELTLEEQLKLWYDGKRPLASGWGLQLVTYHSLMNSSNDRPNFEIFVLGPPAISRHLGASLHFSEEYIAALFSNLNKYSDFLITIALLHPNSTGEVRLKSNNPKDFPIIDTNFFGEESDLEILYQGIQRLIKIKDTKAFRSFKAELLSYPMPGCDEIYESGSRDWWYCSIRHFALSDWQPVGTAKMGTSTKDSVVNPELKVHGIQGLRVVDCSIMPTHISGHTIGAVVMIAEKASDLIKAEYK</sequence>
<evidence type="ECO:0000256" key="3">
    <source>
        <dbReference type="SAM" id="SignalP"/>
    </source>
</evidence>
<reference evidence="5" key="1">
    <citation type="submission" date="2022-01" db="EMBL/GenBank/DDBJ databases">
        <authorList>
            <person name="King R."/>
        </authorList>
    </citation>
    <scope>NUCLEOTIDE SEQUENCE</scope>
</reference>
<dbReference type="SUPFAM" id="SSF51905">
    <property type="entry name" value="FAD/NAD(P)-binding domain"/>
    <property type="match status" value="1"/>
</dbReference>
<evidence type="ECO:0000259" key="4">
    <source>
        <dbReference type="PROSITE" id="PS00624"/>
    </source>
</evidence>
<evidence type="ECO:0000256" key="2">
    <source>
        <dbReference type="PIRSR" id="PIRSR000137-2"/>
    </source>
</evidence>
<gene>
    <name evidence="5" type="ORF">CEUTPL_LOCUS610</name>
</gene>
<comment type="similarity">
    <text evidence="1">Belongs to the GMC oxidoreductase family.</text>
</comment>
<evidence type="ECO:0000313" key="6">
    <source>
        <dbReference type="Proteomes" id="UP001152799"/>
    </source>
</evidence>
<dbReference type="EMBL" id="OU892277">
    <property type="protein sequence ID" value="CAG9759870.1"/>
    <property type="molecule type" value="Genomic_DNA"/>
</dbReference>
<dbReference type="Gene3D" id="3.30.560.10">
    <property type="entry name" value="Glucose Oxidase, domain 3"/>
    <property type="match status" value="1"/>
</dbReference>
<feature type="chain" id="PRO_5040443886" description="Glucose-methanol-choline oxidoreductase N-terminal domain-containing protein" evidence="3">
    <location>
        <begin position="23"/>
        <end position="617"/>
    </location>
</feature>
<dbReference type="PIRSF" id="PIRSF000137">
    <property type="entry name" value="Alcohol_oxidase"/>
    <property type="match status" value="1"/>
</dbReference>
<keyword evidence="3" id="KW-0732">Signal</keyword>
<name>A0A9N9Q8D6_9CUCU</name>
<evidence type="ECO:0000256" key="1">
    <source>
        <dbReference type="ARBA" id="ARBA00010790"/>
    </source>
</evidence>
<dbReference type="PANTHER" id="PTHR11552">
    <property type="entry name" value="GLUCOSE-METHANOL-CHOLINE GMC OXIDOREDUCTASE"/>
    <property type="match status" value="1"/>
</dbReference>
<feature type="binding site" evidence="2">
    <location>
        <position position="153"/>
    </location>
    <ligand>
        <name>FAD</name>
        <dbReference type="ChEBI" id="CHEBI:57692"/>
    </ligand>
</feature>
<keyword evidence="2" id="KW-0274">FAD</keyword>
<evidence type="ECO:0000313" key="5">
    <source>
        <dbReference type="EMBL" id="CAG9759870.1"/>
    </source>
</evidence>
<keyword evidence="2" id="KW-0285">Flavoprotein</keyword>